<sequence>MQPFGARKVACSARSSYKKRLSSPSLRVHYRQAGVTDSRDSKDFRPPVLQRLPSAESDPTRVTGSRSEACSTTAGDASTTIPKQPLISTQWHRSSQKTTDFVSLRTSLLTPPLSLLLPEFLTAICQPIS</sequence>
<feature type="region of interest" description="Disordered" evidence="1">
    <location>
        <begin position="15"/>
        <end position="79"/>
    </location>
</feature>
<proteinExistence type="predicted"/>
<gene>
    <name evidence="2" type="ORF">SSLN_LOCUS1664</name>
</gene>
<name>A0A3P7BND5_SCHSO</name>
<evidence type="ECO:0000256" key="1">
    <source>
        <dbReference type="SAM" id="MobiDB-lite"/>
    </source>
</evidence>
<evidence type="ECO:0000313" key="2">
    <source>
        <dbReference type="EMBL" id="VDL88049.1"/>
    </source>
</evidence>
<evidence type="ECO:0000313" key="3">
    <source>
        <dbReference type="Proteomes" id="UP000275846"/>
    </source>
</evidence>
<keyword evidence="3" id="KW-1185">Reference proteome</keyword>
<organism evidence="2 3">
    <name type="scientific">Schistocephalus solidus</name>
    <name type="common">Tapeworm</name>
    <dbReference type="NCBI Taxonomy" id="70667"/>
    <lineage>
        <taxon>Eukaryota</taxon>
        <taxon>Metazoa</taxon>
        <taxon>Spiralia</taxon>
        <taxon>Lophotrochozoa</taxon>
        <taxon>Platyhelminthes</taxon>
        <taxon>Cestoda</taxon>
        <taxon>Eucestoda</taxon>
        <taxon>Diphyllobothriidea</taxon>
        <taxon>Diphyllobothriidae</taxon>
        <taxon>Schistocephalus</taxon>
    </lineage>
</organism>
<feature type="compositionally biased region" description="Polar residues" evidence="1">
    <location>
        <begin position="60"/>
        <end position="79"/>
    </location>
</feature>
<accession>A0A3P7BND5</accession>
<protein>
    <submittedName>
        <fullName evidence="2">Uncharacterized protein</fullName>
    </submittedName>
</protein>
<reference evidence="2 3" key="1">
    <citation type="submission" date="2018-11" db="EMBL/GenBank/DDBJ databases">
        <authorList>
            <consortium name="Pathogen Informatics"/>
        </authorList>
    </citation>
    <scope>NUCLEOTIDE SEQUENCE [LARGE SCALE GENOMIC DNA]</scope>
    <source>
        <strain evidence="2 3">NST_G2</strain>
    </source>
</reference>
<dbReference type="Proteomes" id="UP000275846">
    <property type="component" value="Unassembled WGS sequence"/>
</dbReference>
<dbReference type="EMBL" id="UYSU01005093">
    <property type="protein sequence ID" value="VDL88049.1"/>
    <property type="molecule type" value="Genomic_DNA"/>
</dbReference>
<dbReference type="AlphaFoldDB" id="A0A3P7BND5"/>